<feature type="compositionally biased region" description="Polar residues" evidence="10">
    <location>
        <begin position="1026"/>
        <end position="1037"/>
    </location>
</feature>
<dbReference type="InterPro" id="IPR036867">
    <property type="entry name" value="R3H_dom_sf"/>
</dbReference>
<keyword evidence="5" id="KW-0863">Zinc-finger</keyword>
<proteinExistence type="inferred from homology"/>
<keyword evidence="7" id="KW-0805">Transcription regulation</keyword>
<evidence type="ECO:0000259" key="11">
    <source>
        <dbReference type="SMART" id="SM00438"/>
    </source>
</evidence>
<evidence type="ECO:0000256" key="7">
    <source>
        <dbReference type="ARBA" id="ARBA00023015"/>
    </source>
</evidence>
<comment type="subcellular location">
    <subcellularLocation>
        <location evidence="1">Nucleus</location>
    </subcellularLocation>
</comment>
<reference evidence="12" key="1">
    <citation type="submission" date="2014-08" db="EMBL/GenBank/DDBJ databases">
        <authorList>
            <person name="Sharma Rahul"/>
            <person name="Thines Marco"/>
        </authorList>
    </citation>
    <scope>NUCLEOTIDE SEQUENCE</scope>
</reference>
<evidence type="ECO:0000256" key="8">
    <source>
        <dbReference type="ARBA" id="ARBA00023163"/>
    </source>
</evidence>
<comment type="similarity">
    <text evidence="2">Belongs to the NFX1 family.</text>
</comment>
<keyword evidence="8" id="KW-0804">Transcription</keyword>
<evidence type="ECO:0000256" key="6">
    <source>
        <dbReference type="ARBA" id="ARBA00022833"/>
    </source>
</evidence>
<feature type="domain" description="NF-X1-type" evidence="11">
    <location>
        <begin position="613"/>
        <end position="632"/>
    </location>
</feature>
<feature type="domain" description="NF-X1-type" evidence="11">
    <location>
        <begin position="670"/>
        <end position="690"/>
    </location>
</feature>
<keyword evidence="6" id="KW-0862">Zinc</keyword>
<dbReference type="SUPFAM" id="SSF82708">
    <property type="entry name" value="R3H domain"/>
    <property type="match status" value="1"/>
</dbReference>
<evidence type="ECO:0000256" key="10">
    <source>
        <dbReference type="SAM" id="MobiDB-lite"/>
    </source>
</evidence>
<dbReference type="InterPro" id="IPR000967">
    <property type="entry name" value="Znf_NFX1"/>
</dbReference>
<dbReference type="SMART" id="SM00438">
    <property type="entry name" value="ZnF_NFX"/>
    <property type="match status" value="8"/>
</dbReference>
<protein>
    <submittedName>
        <fullName evidence="12">Transcription factor NF-X1, contains NFX-type Zn2-binding and R3H domains</fullName>
    </submittedName>
</protein>
<sequence length="1083" mass="115685">MASILPPPAPQATPAANGNPRNSNRSRRGGSSSRGGRGGSSGRGGANSASGEGSSRNQASLTTGDQAPQTSREIPNQSSRRAGFGGQLSESVGGGGGGAGDNDQKPNQRSRQRAPKGPSTSVASNEPPARNGRGNGGQRRDRGPPREKVPQPAEDEDLATRLTWAVSYPPWPDCAICFNSIHAEQPIWSCVPSQHPSDHLVDGIKDDEIKLAGSSSCWGIFHLKCISDWASRSVKDFAANPAKEGSPVWRCPGCQTQRRQVPNRYECYCRAIKDPKPPRLFTPHSCAQSCSRKKMGCDHPCPLSCHPGPCPPCSVSMMLPCGSHQTSLMVRCSHRAAKDEIPSCGEVCKRQLGCGNAEHVCLEPCHAGPCAPCPILEEQTCFCSRSTRSAPCGSSSSTTIPCSSPDKTWLGSYSCLLTCFQEYDCGIHQCSLPCHPHPSSQVDSRTGTEDPNLCPFSPKIIWSCPCGAKNLKEFPNDTGLRTKCTDPVKTCKSICGKSLDGCEHTCKMICHNGPCMPCEEQVVIPCRCAESKITLECHTFQETSLSASAEILCERVCRVLRSCKKHECGRACCPLAWKAKSKGKRRELDLYAGDEEESAWHECQLVCGKMLSCGNHSCPAPDHTGRCPPCLEASYDELICNCGRTVIPPPISCGKTLHCTYPCARPAPPCGHPKASHACHETSTCPPCIFLTTKTCACGKAEVKNVRCSQEKVSCGMVCGEILGCGWHRCEKPCHSPGECEKCTKPCGKPLKICGHPCQKPCHSPAACDQSEPCPSTVIQSCACGRMEQQATCGACLSNSSSREDIVLKCIDACEKAKRNERLAAALGISKTRAAQNNAVEWPAQVVSLAITHGSAFLGLVEKALEEFVTGSRMNQILPYMPPARRDLVIQVAELYRVETTLVDQDPVRSVQLRRKIDSRIPSPLLSAYIAQESARRTEVRKPLLNTTLRPSTANSTVASASSSSSVSAPKPKPWGATPIAAGPSSTVLASSSALSSRPGSGVSTPATISRSSSPYVPPALRKPTGNETVPAASTTASADVVRQSLGGLTLSQAPSTLTTLVPQVYRPPPVTDDDEWEKSDEE</sequence>
<organism evidence="12">
    <name type="scientific">Phaffia rhodozyma</name>
    <name type="common">Yeast</name>
    <name type="synonym">Xanthophyllomyces dendrorhous</name>
    <dbReference type="NCBI Taxonomy" id="264483"/>
    <lineage>
        <taxon>Eukaryota</taxon>
        <taxon>Fungi</taxon>
        <taxon>Dikarya</taxon>
        <taxon>Basidiomycota</taxon>
        <taxon>Agaricomycotina</taxon>
        <taxon>Tremellomycetes</taxon>
        <taxon>Cystofilobasidiales</taxon>
        <taxon>Mrakiaceae</taxon>
        <taxon>Phaffia</taxon>
    </lineage>
</organism>
<dbReference type="AlphaFoldDB" id="A0A0F7SHB5"/>
<dbReference type="GO" id="GO:0000122">
    <property type="term" value="P:negative regulation of transcription by RNA polymerase II"/>
    <property type="evidence" value="ECO:0007669"/>
    <property type="project" value="TreeGrafter"/>
</dbReference>
<dbReference type="GO" id="GO:0000977">
    <property type="term" value="F:RNA polymerase II transcription regulatory region sequence-specific DNA binding"/>
    <property type="evidence" value="ECO:0007669"/>
    <property type="project" value="TreeGrafter"/>
</dbReference>
<dbReference type="GO" id="GO:0008270">
    <property type="term" value="F:zinc ion binding"/>
    <property type="evidence" value="ECO:0007669"/>
    <property type="project" value="UniProtKB-KW"/>
</dbReference>
<feature type="domain" description="NF-X1-type" evidence="11">
    <location>
        <begin position="297"/>
        <end position="315"/>
    </location>
</feature>
<feature type="compositionally biased region" description="Low complexity" evidence="10">
    <location>
        <begin position="984"/>
        <end position="1004"/>
    </location>
</feature>
<feature type="domain" description="NF-X1-type" evidence="11">
    <location>
        <begin position="502"/>
        <end position="520"/>
    </location>
</feature>
<dbReference type="EMBL" id="LN483249">
    <property type="protein sequence ID" value="CDZ97760.1"/>
    <property type="molecule type" value="Genomic_DNA"/>
</dbReference>
<dbReference type="Pfam" id="PF01424">
    <property type="entry name" value="R3H"/>
    <property type="match status" value="1"/>
</dbReference>
<evidence type="ECO:0000256" key="1">
    <source>
        <dbReference type="ARBA" id="ARBA00004123"/>
    </source>
</evidence>
<dbReference type="InterPro" id="IPR001374">
    <property type="entry name" value="R3H_dom"/>
</dbReference>
<feature type="domain" description="NF-X1-type" evidence="11">
    <location>
        <begin position="425"/>
        <end position="466"/>
    </location>
</feature>
<feature type="compositionally biased region" description="Polar residues" evidence="10">
    <location>
        <begin position="58"/>
        <end position="80"/>
    </location>
</feature>
<keyword evidence="9" id="KW-0539">Nucleus</keyword>
<dbReference type="CDD" id="cd02325">
    <property type="entry name" value="R3H"/>
    <property type="match status" value="1"/>
</dbReference>
<dbReference type="InterPro" id="IPR034078">
    <property type="entry name" value="NFX1_fam"/>
</dbReference>
<feature type="domain" description="NF-X1-type" evidence="11">
    <location>
        <begin position="354"/>
        <end position="375"/>
    </location>
</feature>
<dbReference type="CDD" id="cd06008">
    <property type="entry name" value="NF-X1-zinc-finger"/>
    <property type="match status" value="6"/>
</dbReference>
<feature type="region of interest" description="Disordered" evidence="10">
    <location>
        <begin position="1"/>
        <end position="156"/>
    </location>
</feature>
<feature type="compositionally biased region" description="Basic and acidic residues" evidence="10">
    <location>
        <begin position="138"/>
        <end position="149"/>
    </location>
</feature>
<feature type="region of interest" description="Disordered" evidence="10">
    <location>
        <begin position="941"/>
        <end position="1037"/>
    </location>
</feature>
<keyword evidence="3" id="KW-0479">Metal-binding</keyword>
<evidence type="ECO:0000256" key="3">
    <source>
        <dbReference type="ARBA" id="ARBA00022723"/>
    </source>
</evidence>
<feature type="domain" description="NF-X1-type" evidence="11">
    <location>
        <begin position="754"/>
        <end position="776"/>
    </location>
</feature>
<feature type="compositionally biased region" description="Low complexity" evidence="10">
    <location>
        <begin position="46"/>
        <end position="57"/>
    </location>
</feature>
<feature type="compositionally biased region" description="Polar residues" evidence="10">
    <location>
        <begin position="1005"/>
        <end position="1015"/>
    </location>
</feature>
<evidence type="ECO:0000256" key="9">
    <source>
        <dbReference type="ARBA" id="ARBA00023242"/>
    </source>
</evidence>
<feature type="compositionally biased region" description="Low complexity" evidence="10">
    <location>
        <begin position="952"/>
        <end position="969"/>
    </location>
</feature>
<accession>A0A0F7SHB5</accession>
<name>A0A0F7SHB5_PHARH</name>
<feature type="domain" description="NF-X1-type" evidence="11">
    <location>
        <begin position="725"/>
        <end position="745"/>
    </location>
</feature>
<evidence type="ECO:0000313" key="12">
    <source>
        <dbReference type="EMBL" id="CDZ97760.1"/>
    </source>
</evidence>
<evidence type="ECO:0000256" key="5">
    <source>
        <dbReference type="ARBA" id="ARBA00022771"/>
    </source>
</evidence>
<evidence type="ECO:0000256" key="4">
    <source>
        <dbReference type="ARBA" id="ARBA00022737"/>
    </source>
</evidence>
<feature type="compositionally biased region" description="Acidic residues" evidence="10">
    <location>
        <begin position="1072"/>
        <end position="1083"/>
    </location>
</feature>
<dbReference type="PANTHER" id="PTHR12360:SF12">
    <property type="entry name" value="TRANSCRIPTIONAL REPRESSOR NF-X1"/>
    <property type="match status" value="1"/>
</dbReference>
<keyword evidence="4" id="KW-0677">Repeat</keyword>
<feature type="compositionally biased region" description="Gly residues" evidence="10">
    <location>
        <begin position="32"/>
        <end position="45"/>
    </location>
</feature>
<dbReference type="GO" id="GO:0005634">
    <property type="term" value="C:nucleus"/>
    <property type="evidence" value="ECO:0007669"/>
    <property type="project" value="UniProtKB-SubCell"/>
</dbReference>
<dbReference type="PANTHER" id="PTHR12360">
    <property type="entry name" value="NUCLEAR TRANSCRIPTION FACTOR, X-BOX BINDING 1 NFX1"/>
    <property type="match status" value="1"/>
</dbReference>
<dbReference type="GO" id="GO:0000981">
    <property type="term" value="F:DNA-binding transcription factor activity, RNA polymerase II-specific"/>
    <property type="evidence" value="ECO:0007669"/>
    <property type="project" value="TreeGrafter"/>
</dbReference>
<evidence type="ECO:0000256" key="2">
    <source>
        <dbReference type="ARBA" id="ARBA00007269"/>
    </source>
</evidence>
<feature type="compositionally biased region" description="Low complexity" evidence="10">
    <location>
        <begin position="12"/>
        <end position="23"/>
    </location>
</feature>
<feature type="compositionally biased region" description="Pro residues" evidence="10">
    <location>
        <begin position="1"/>
        <end position="11"/>
    </location>
</feature>
<feature type="region of interest" description="Disordered" evidence="10">
    <location>
        <begin position="1060"/>
        <end position="1083"/>
    </location>
</feature>
<dbReference type="Gene3D" id="3.30.1370.50">
    <property type="entry name" value="R3H-like domain"/>
    <property type="match status" value="1"/>
</dbReference>